<keyword evidence="1 2" id="KW-0807">Transducer</keyword>
<dbReference type="RefSeq" id="WP_015009307.1">
    <property type="nucleotide sequence ID" value="NC_018704.1"/>
</dbReference>
<dbReference type="CDD" id="cd11386">
    <property type="entry name" value="MCP_signal"/>
    <property type="match status" value="1"/>
</dbReference>
<keyword evidence="4" id="KW-0472">Membrane</keyword>
<dbReference type="AlphaFoldDB" id="K0J0N7"/>
<dbReference type="Proteomes" id="UP000006294">
    <property type="component" value="Chromosome"/>
</dbReference>
<sequence>MKKRTYTFQERNRLLISLCLIAVIIAGGILALGKFPLETVMMIVGFGVGTLIILFVFYKIEKLTTLIPFVIILSVNIMTFLMLENRPSITTYLITYFGLAIITLYHRSLYLLVSGAFGLLITNIFLLRYGESAITNFSPTYYVSFNLVFLLVTLILIYQSMIGKNIQAQAFDAAKASEQAKEETLELVKQIKYTVEQLDQLNDQLSENATLTNHYSNELTSTFREISGGVESQTHSANEMNESIVAMNEEVSVISDQTTEMNNNAIETSEIVASGSKDVHQLNDTILVVDERLSETVTEMSELNEATAQVGQVLETISDIADQTNLLALNAAIEASRAGEAGRGFAVVAQEVRKLAEHSIESTEQISQILGLIQAKTVAATNRVNESIEIFSKGKKLTDETNQAFQKIDQFIDHLRQSATDLNERMNILTESSANVVDEVNHVSSTSEQLTASVQEVFANIEDQNNRMNELNQRVIEMAQLTDHLRQSLQTNAE</sequence>
<evidence type="ECO:0000256" key="1">
    <source>
        <dbReference type="ARBA" id="ARBA00023224"/>
    </source>
</evidence>
<dbReference type="PANTHER" id="PTHR32089">
    <property type="entry name" value="METHYL-ACCEPTING CHEMOTAXIS PROTEIN MCPB"/>
    <property type="match status" value="1"/>
</dbReference>
<evidence type="ECO:0000256" key="3">
    <source>
        <dbReference type="SAM" id="Coils"/>
    </source>
</evidence>
<dbReference type="PANTHER" id="PTHR32089:SF112">
    <property type="entry name" value="LYSOZYME-LIKE PROTEIN-RELATED"/>
    <property type="match status" value="1"/>
</dbReference>
<dbReference type="eggNOG" id="COG0840">
    <property type="taxonomic scope" value="Bacteria"/>
</dbReference>
<evidence type="ECO:0000313" key="6">
    <source>
        <dbReference type="EMBL" id="BAM46702.1"/>
    </source>
</evidence>
<keyword evidence="4" id="KW-0812">Transmembrane</keyword>
<dbReference type="Gene3D" id="1.10.287.950">
    <property type="entry name" value="Methyl-accepting chemotaxis protein"/>
    <property type="match status" value="1"/>
</dbReference>
<evidence type="ECO:0000259" key="5">
    <source>
        <dbReference type="PROSITE" id="PS50111"/>
    </source>
</evidence>
<dbReference type="HOGENOM" id="CLU_000445_107_18_9"/>
<dbReference type="SMART" id="SM00283">
    <property type="entry name" value="MA"/>
    <property type="match status" value="1"/>
</dbReference>
<evidence type="ECO:0000256" key="4">
    <source>
        <dbReference type="SAM" id="Phobius"/>
    </source>
</evidence>
<dbReference type="GO" id="GO:0007165">
    <property type="term" value="P:signal transduction"/>
    <property type="evidence" value="ECO:0007669"/>
    <property type="project" value="UniProtKB-KW"/>
</dbReference>
<feature type="transmembrane region" description="Helical" evidence="4">
    <location>
        <begin position="39"/>
        <end position="58"/>
    </location>
</feature>
<feature type="transmembrane region" description="Helical" evidence="4">
    <location>
        <begin position="65"/>
        <end position="83"/>
    </location>
</feature>
<feature type="transmembrane region" description="Helical" evidence="4">
    <location>
        <begin position="141"/>
        <end position="158"/>
    </location>
</feature>
<protein>
    <submittedName>
        <fullName evidence="6">Putative methyl-accepting chemotaxis protein</fullName>
    </submittedName>
</protein>
<dbReference type="Pfam" id="PF00015">
    <property type="entry name" value="MCPsignal"/>
    <property type="match status" value="1"/>
</dbReference>
<feature type="coiled-coil region" evidence="3">
    <location>
        <begin position="412"/>
        <end position="481"/>
    </location>
</feature>
<accession>K0J0N7</accession>
<feature type="transmembrane region" description="Helical" evidence="4">
    <location>
        <begin position="12"/>
        <end position="33"/>
    </location>
</feature>
<dbReference type="KEGG" id="axl:AXY_05700"/>
<keyword evidence="7" id="KW-1185">Reference proteome</keyword>
<evidence type="ECO:0000313" key="7">
    <source>
        <dbReference type="Proteomes" id="UP000006294"/>
    </source>
</evidence>
<dbReference type="EMBL" id="AP012050">
    <property type="protein sequence ID" value="BAM46702.1"/>
    <property type="molecule type" value="Genomic_DNA"/>
</dbReference>
<feature type="transmembrane region" description="Helical" evidence="4">
    <location>
        <begin position="110"/>
        <end position="129"/>
    </location>
</feature>
<dbReference type="PROSITE" id="PS50111">
    <property type="entry name" value="CHEMOTAXIS_TRANSDUC_2"/>
    <property type="match status" value="1"/>
</dbReference>
<keyword evidence="4" id="KW-1133">Transmembrane helix</keyword>
<organism evidence="6 7">
    <name type="scientific">Amphibacillus xylanus (strain ATCC 51415 / DSM 6626 / JCM 7361 / LMG 17667 / NBRC 15112 / Ep01)</name>
    <dbReference type="NCBI Taxonomy" id="698758"/>
    <lineage>
        <taxon>Bacteria</taxon>
        <taxon>Bacillati</taxon>
        <taxon>Bacillota</taxon>
        <taxon>Bacilli</taxon>
        <taxon>Bacillales</taxon>
        <taxon>Bacillaceae</taxon>
        <taxon>Amphibacillus</taxon>
    </lineage>
</organism>
<keyword evidence="3" id="KW-0175">Coiled coil</keyword>
<dbReference type="InterPro" id="IPR004089">
    <property type="entry name" value="MCPsignal_dom"/>
</dbReference>
<evidence type="ECO:0000256" key="2">
    <source>
        <dbReference type="PROSITE-ProRule" id="PRU00284"/>
    </source>
</evidence>
<feature type="domain" description="Methyl-accepting transducer" evidence="5">
    <location>
        <begin position="208"/>
        <end position="465"/>
    </location>
</feature>
<dbReference type="GO" id="GO:0016020">
    <property type="term" value="C:membrane"/>
    <property type="evidence" value="ECO:0007669"/>
    <property type="project" value="InterPro"/>
</dbReference>
<dbReference type="OrthoDB" id="2166737at2"/>
<reference evidence="6 7" key="1">
    <citation type="submission" date="2011-01" db="EMBL/GenBank/DDBJ databases">
        <title>Whole genome sequence of Amphibacillus xylinus NBRC 15112.</title>
        <authorList>
            <person name="Nakazawa H."/>
            <person name="Katano Y."/>
            <person name="Nakamura S."/>
            <person name="Sasagawa M."/>
            <person name="Fukada J."/>
            <person name="Arai T."/>
            <person name="Sasakura N."/>
            <person name="Mochizuki D."/>
            <person name="Hosoyama A."/>
            <person name="Harada K."/>
            <person name="Horikawa H."/>
            <person name="Kato Y."/>
            <person name="Harada T."/>
            <person name="Sasaki K."/>
            <person name="Sekiguchi M."/>
            <person name="Hodoyama M."/>
            <person name="Nishiko R."/>
            <person name="Narita H."/>
            <person name="Hanamaki A."/>
            <person name="Hata C."/>
            <person name="Konno Y."/>
            <person name="Niimura Y."/>
            <person name="Yamazaki S."/>
            <person name="Fujita N."/>
        </authorList>
    </citation>
    <scope>NUCLEOTIDE SEQUENCE [LARGE SCALE GENOMIC DNA]</scope>
    <source>
        <strain evidence="7">ATCC 51415 / DSM 6626 / JCM 7361 / LMG 17667 / NBRC 15112 / Ep01</strain>
    </source>
</reference>
<dbReference type="SUPFAM" id="SSF58104">
    <property type="entry name" value="Methyl-accepting chemotaxis protein (MCP) signaling domain"/>
    <property type="match status" value="1"/>
</dbReference>
<dbReference type="STRING" id="698758.AXY_05700"/>
<name>K0J0N7_AMPXN</name>
<gene>
    <name evidence="6" type="ordered locus">AXY_05700</name>
</gene>
<proteinExistence type="predicted"/>